<gene>
    <name evidence="1" type="ORF">MA16_Dca020068</name>
</gene>
<dbReference type="OrthoDB" id="348976at2759"/>
<dbReference type="AlphaFoldDB" id="A0A2I0XJK6"/>
<organism evidence="1 2">
    <name type="scientific">Dendrobium catenatum</name>
    <dbReference type="NCBI Taxonomy" id="906689"/>
    <lineage>
        <taxon>Eukaryota</taxon>
        <taxon>Viridiplantae</taxon>
        <taxon>Streptophyta</taxon>
        <taxon>Embryophyta</taxon>
        <taxon>Tracheophyta</taxon>
        <taxon>Spermatophyta</taxon>
        <taxon>Magnoliopsida</taxon>
        <taxon>Liliopsida</taxon>
        <taxon>Asparagales</taxon>
        <taxon>Orchidaceae</taxon>
        <taxon>Epidendroideae</taxon>
        <taxon>Malaxideae</taxon>
        <taxon>Dendrobiinae</taxon>
        <taxon>Dendrobium</taxon>
    </lineage>
</organism>
<reference evidence="1 2" key="1">
    <citation type="journal article" date="2016" name="Sci. Rep.">
        <title>The Dendrobium catenatum Lindl. genome sequence provides insights into polysaccharide synthase, floral development and adaptive evolution.</title>
        <authorList>
            <person name="Zhang G.Q."/>
            <person name="Xu Q."/>
            <person name="Bian C."/>
            <person name="Tsai W.C."/>
            <person name="Yeh C.M."/>
            <person name="Liu K.W."/>
            <person name="Yoshida K."/>
            <person name="Zhang L.S."/>
            <person name="Chang S.B."/>
            <person name="Chen F."/>
            <person name="Shi Y."/>
            <person name="Su Y.Y."/>
            <person name="Zhang Y.Q."/>
            <person name="Chen L.J."/>
            <person name="Yin Y."/>
            <person name="Lin M."/>
            <person name="Huang H."/>
            <person name="Deng H."/>
            <person name="Wang Z.W."/>
            <person name="Zhu S.L."/>
            <person name="Zhao X."/>
            <person name="Deng C."/>
            <person name="Niu S.C."/>
            <person name="Huang J."/>
            <person name="Wang M."/>
            <person name="Liu G.H."/>
            <person name="Yang H.J."/>
            <person name="Xiao X.J."/>
            <person name="Hsiao Y.Y."/>
            <person name="Wu W.L."/>
            <person name="Chen Y.Y."/>
            <person name="Mitsuda N."/>
            <person name="Ohme-Takagi M."/>
            <person name="Luo Y.B."/>
            <person name="Van de Peer Y."/>
            <person name="Liu Z.J."/>
        </authorList>
    </citation>
    <scope>NUCLEOTIDE SEQUENCE [LARGE SCALE GENOMIC DNA]</scope>
    <source>
        <tissue evidence="1">The whole plant</tissue>
    </source>
</reference>
<sequence length="260" mass="28899">MIISLSNNNVLCLPEIRMYVRSFDTMTMAADGLSLALAFSFSSASSTALSLGRSFLPCLPAPVSSRRRRSLRCSASSSDHQESPPLLKSAISGLTELLRTLSPKKKRDDTGLHEAPLASSVDDVLLILNADYSRSYFLTGNFTSNIYAKDCLFEDPTIKFIGKDQYSQNLELLVPFYDCPSLVLQKIEKGCNNGTNCIIAKWKLRAYLKFPWRPFISILGTTTYDLNEEFKIVKHSESWNISPLEAIGQIFTTGSGQVDE</sequence>
<dbReference type="STRING" id="906689.A0A2I0XJK6"/>
<dbReference type="Pfam" id="PF10184">
    <property type="entry name" value="DUF2358"/>
    <property type="match status" value="1"/>
</dbReference>
<proteinExistence type="predicted"/>
<reference evidence="1 2" key="2">
    <citation type="journal article" date="2017" name="Nature">
        <title>The Apostasia genome and the evolution of orchids.</title>
        <authorList>
            <person name="Zhang G.Q."/>
            <person name="Liu K.W."/>
            <person name="Li Z."/>
            <person name="Lohaus R."/>
            <person name="Hsiao Y.Y."/>
            <person name="Niu S.C."/>
            <person name="Wang J.Y."/>
            <person name="Lin Y.C."/>
            <person name="Xu Q."/>
            <person name="Chen L.J."/>
            <person name="Yoshida K."/>
            <person name="Fujiwara S."/>
            <person name="Wang Z.W."/>
            <person name="Zhang Y.Q."/>
            <person name="Mitsuda N."/>
            <person name="Wang M."/>
            <person name="Liu G.H."/>
            <person name="Pecoraro L."/>
            <person name="Huang H.X."/>
            <person name="Xiao X.J."/>
            <person name="Lin M."/>
            <person name="Wu X.Y."/>
            <person name="Wu W.L."/>
            <person name="Chen Y.Y."/>
            <person name="Chang S.B."/>
            <person name="Sakamoto S."/>
            <person name="Ohme-Takagi M."/>
            <person name="Yagi M."/>
            <person name="Zeng S.J."/>
            <person name="Shen C.Y."/>
            <person name="Yeh C.M."/>
            <person name="Luo Y.B."/>
            <person name="Tsai W.C."/>
            <person name="Van de Peer Y."/>
            <person name="Liu Z.J."/>
        </authorList>
    </citation>
    <scope>NUCLEOTIDE SEQUENCE [LARGE SCALE GENOMIC DNA]</scope>
    <source>
        <tissue evidence="1">The whole plant</tissue>
    </source>
</reference>
<protein>
    <submittedName>
        <fullName evidence="1">Uncharacterized protein</fullName>
    </submittedName>
</protein>
<dbReference type="EMBL" id="KZ501824">
    <property type="protein sequence ID" value="PKU88097.1"/>
    <property type="molecule type" value="Genomic_DNA"/>
</dbReference>
<dbReference type="Proteomes" id="UP000233837">
    <property type="component" value="Unassembled WGS sequence"/>
</dbReference>
<keyword evidence="2" id="KW-1185">Reference proteome</keyword>
<name>A0A2I0XJK6_9ASPA</name>
<dbReference type="InterPro" id="IPR018790">
    <property type="entry name" value="DUF2358"/>
</dbReference>
<accession>A0A2I0XJK6</accession>
<evidence type="ECO:0000313" key="1">
    <source>
        <dbReference type="EMBL" id="PKU88097.1"/>
    </source>
</evidence>
<evidence type="ECO:0000313" key="2">
    <source>
        <dbReference type="Proteomes" id="UP000233837"/>
    </source>
</evidence>
<dbReference type="InterPro" id="IPR032710">
    <property type="entry name" value="NTF2-like_dom_sf"/>
</dbReference>
<dbReference type="PANTHER" id="PTHR34123:SF4">
    <property type="entry name" value="PHOSPHORIBOSYLTRANSFERASE-LIKE PROTEIN, PUTATIVE (DUF2358)-RELATED"/>
    <property type="match status" value="1"/>
</dbReference>
<dbReference type="SUPFAM" id="SSF54427">
    <property type="entry name" value="NTF2-like"/>
    <property type="match status" value="1"/>
</dbReference>
<dbReference type="PANTHER" id="PTHR34123">
    <property type="entry name" value="OS04G0578200 PROTEIN"/>
    <property type="match status" value="1"/>
</dbReference>